<feature type="transmembrane region" description="Helical" evidence="3">
    <location>
        <begin position="37"/>
        <end position="54"/>
    </location>
</feature>
<evidence type="ECO:0000259" key="4">
    <source>
        <dbReference type="Pfam" id="PF00561"/>
    </source>
</evidence>
<dbReference type="PRINTS" id="PR00793">
    <property type="entry name" value="PROAMNOPTASE"/>
</dbReference>
<gene>
    <name evidence="5" type="ORF">FVD38_04110</name>
</gene>
<dbReference type="InterPro" id="IPR000073">
    <property type="entry name" value="AB_hydrolase_1"/>
</dbReference>
<dbReference type="Pfam" id="PF00561">
    <property type="entry name" value="Abhydrolase_1"/>
    <property type="match status" value="1"/>
</dbReference>
<dbReference type="InterPro" id="IPR050228">
    <property type="entry name" value="Carboxylesterase_BioH"/>
</dbReference>
<dbReference type="InterPro" id="IPR002410">
    <property type="entry name" value="Peptidase_S33"/>
</dbReference>
<evidence type="ECO:0000313" key="5">
    <source>
        <dbReference type="EMBL" id="TXG01045.1"/>
    </source>
</evidence>
<dbReference type="PANTHER" id="PTHR43194:SF2">
    <property type="entry name" value="PEROXISOMAL MEMBRANE PROTEIN LPX1"/>
    <property type="match status" value="1"/>
</dbReference>
<evidence type="ECO:0000256" key="2">
    <source>
        <dbReference type="ARBA" id="ARBA00022801"/>
    </source>
</evidence>
<proteinExistence type="inferred from homology"/>
<feature type="transmembrane region" description="Helical" evidence="3">
    <location>
        <begin position="66"/>
        <end position="87"/>
    </location>
</feature>
<dbReference type="Gene3D" id="3.40.50.1820">
    <property type="entry name" value="alpha/beta hydrolase"/>
    <property type="match status" value="1"/>
</dbReference>
<name>A0A5C7G5Z1_9BURK</name>
<keyword evidence="3" id="KW-1133">Transmembrane helix</keyword>
<evidence type="ECO:0000256" key="3">
    <source>
        <dbReference type="SAM" id="Phobius"/>
    </source>
</evidence>
<sequence length="427" mass="45548">MTNALRKVVRFLTVPIHMLAVWLTFLIVLWATRGGAGGVPALCIAIAVAGILWWRSTRLASRRRAIVHGSLMVLALAPVAYVLAPLAPSSLAPLSTDPSAELWSTGPGRAVAVYRYPADAVRARHTALVFVHGGPGAYVRDIDRAFFAGFARAGFDVVLYDQVGAGRSSLLSPEHYTHDNNVKDLAAVLARVNMPTVLVAQSYGATLVTSALANLDVRKLVTHLILTEPGSIPGAAFSLDKSMSKKTTHAPDATLPPSVAVMGKLLAPRAMLAAFLPAGNGLASQEELINNYTPDVQRLLVSNSFCKGDTALLNSFHPGRFNLIANARIKNDAGKAATPDLHDMAAPVMMLLGECSYIPRGRAMEYFGVYSTARAHLIPGVGHIVWGNARGQELTRDAIVRFVDGAPGVLPNEPTQATARLFVENGR</sequence>
<protein>
    <submittedName>
        <fullName evidence="5">Alpha/beta hydrolase</fullName>
    </submittedName>
</protein>
<keyword evidence="6" id="KW-1185">Reference proteome</keyword>
<keyword evidence="3" id="KW-0472">Membrane</keyword>
<dbReference type="SUPFAM" id="SSF53474">
    <property type="entry name" value="alpha/beta-Hydrolases"/>
    <property type="match status" value="1"/>
</dbReference>
<dbReference type="EMBL" id="VPFD01000004">
    <property type="protein sequence ID" value="TXG01045.1"/>
    <property type="molecule type" value="Genomic_DNA"/>
</dbReference>
<organism evidence="5 6">
    <name type="scientific">Massilia arenae</name>
    <dbReference type="NCBI Taxonomy" id="2603288"/>
    <lineage>
        <taxon>Bacteria</taxon>
        <taxon>Pseudomonadati</taxon>
        <taxon>Pseudomonadota</taxon>
        <taxon>Betaproteobacteria</taxon>
        <taxon>Burkholderiales</taxon>
        <taxon>Oxalobacteraceae</taxon>
        <taxon>Telluria group</taxon>
        <taxon>Massilia</taxon>
    </lineage>
</organism>
<dbReference type="Proteomes" id="UP000321413">
    <property type="component" value="Unassembled WGS sequence"/>
</dbReference>
<accession>A0A5C7G5Z1</accession>
<dbReference type="GO" id="GO:0008233">
    <property type="term" value="F:peptidase activity"/>
    <property type="evidence" value="ECO:0007669"/>
    <property type="project" value="InterPro"/>
</dbReference>
<evidence type="ECO:0000313" key="6">
    <source>
        <dbReference type="Proteomes" id="UP000321413"/>
    </source>
</evidence>
<keyword evidence="3" id="KW-0812">Transmembrane</keyword>
<dbReference type="PANTHER" id="PTHR43194">
    <property type="entry name" value="HYDROLASE ALPHA/BETA FOLD FAMILY"/>
    <property type="match status" value="1"/>
</dbReference>
<dbReference type="RefSeq" id="WP_147933650.1">
    <property type="nucleotide sequence ID" value="NZ_VPFD01000004.1"/>
</dbReference>
<reference evidence="5 6" key="1">
    <citation type="submission" date="2019-08" db="EMBL/GenBank/DDBJ databases">
        <title>Massilia golmudensis sp. nov., isolated from sand in the Qinghai-Tibetan Plateau.</title>
        <authorList>
            <person name="Zhang B."/>
        </authorList>
    </citation>
    <scope>NUCLEOTIDE SEQUENCE [LARGE SCALE GENOMIC DNA]</scope>
    <source>
        <strain evidence="5 6">GEM5</strain>
    </source>
</reference>
<comment type="caution">
    <text evidence="5">The sequence shown here is derived from an EMBL/GenBank/DDBJ whole genome shotgun (WGS) entry which is preliminary data.</text>
</comment>
<comment type="similarity">
    <text evidence="1">Belongs to the peptidase S33 family.</text>
</comment>
<evidence type="ECO:0000256" key="1">
    <source>
        <dbReference type="ARBA" id="ARBA00010088"/>
    </source>
</evidence>
<keyword evidence="2 5" id="KW-0378">Hydrolase</keyword>
<dbReference type="GO" id="GO:0006508">
    <property type="term" value="P:proteolysis"/>
    <property type="evidence" value="ECO:0007669"/>
    <property type="project" value="InterPro"/>
</dbReference>
<dbReference type="AlphaFoldDB" id="A0A5C7G5Z1"/>
<dbReference type="InterPro" id="IPR029058">
    <property type="entry name" value="AB_hydrolase_fold"/>
</dbReference>
<feature type="domain" description="AB hydrolase-1" evidence="4">
    <location>
        <begin position="127"/>
        <end position="233"/>
    </location>
</feature>
<feature type="transmembrane region" description="Helical" evidence="3">
    <location>
        <begin position="12"/>
        <end position="31"/>
    </location>
</feature>